<comment type="caution">
    <text evidence="2">The sequence shown here is derived from an EMBL/GenBank/DDBJ whole genome shotgun (WGS) entry which is preliminary data.</text>
</comment>
<dbReference type="Pfam" id="PF00578">
    <property type="entry name" value="AhpC-TSA"/>
    <property type="match status" value="1"/>
</dbReference>
<sequence length="254" mass="28268">MAPSTPLTETEKLLIDSYTNILNKPFEDKYEDKWDDDAFDRAVDQFKSRAQEIGFADPFELLARFKIESYETIRAELKKGPAPCFRPGWKSPILGNRIDPSVVLSRCDHVSGPRYTGQERIVVLDFWASWCEPCLQAGPEVSQLAEEFSSDDVIIIGVNNESIFGVTKPPKMDVLLPFLEEHEEDFQYTVVVDSAEGFAKDTVYKACGYRAIPCAVMLVDGVVTYVGSPLLTFRSVLEAAIASISSGSSSSKEE</sequence>
<dbReference type="GO" id="GO:0016209">
    <property type="term" value="F:antioxidant activity"/>
    <property type="evidence" value="ECO:0007669"/>
    <property type="project" value="InterPro"/>
</dbReference>
<dbReference type="SUPFAM" id="SSF52833">
    <property type="entry name" value="Thioredoxin-like"/>
    <property type="match status" value="1"/>
</dbReference>
<dbReference type="PROSITE" id="PS51352">
    <property type="entry name" value="THIOREDOXIN_2"/>
    <property type="match status" value="1"/>
</dbReference>
<evidence type="ECO:0000313" key="2">
    <source>
        <dbReference type="EMBL" id="KAF9334736.1"/>
    </source>
</evidence>
<protein>
    <recommendedName>
        <fullName evidence="1">Thioredoxin domain-containing protein</fullName>
    </recommendedName>
</protein>
<dbReference type="GO" id="GO:0016491">
    <property type="term" value="F:oxidoreductase activity"/>
    <property type="evidence" value="ECO:0007669"/>
    <property type="project" value="InterPro"/>
</dbReference>
<dbReference type="Gene3D" id="3.40.30.10">
    <property type="entry name" value="Glutaredoxin"/>
    <property type="match status" value="1"/>
</dbReference>
<evidence type="ECO:0000313" key="3">
    <source>
        <dbReference type="Proteomes" id="UP000696485"/>
    </source>
</evidence>
<reference evidence="2" key="1">
    <citation type="journal article" date="2020" name="Fungal Divers.">
        <title>Resolving the Mortierellaceae phylogeny through synthesis of multi-gene phylogenetics and phylogenomics.</title>
        <authorList>
            <person name="Vandepol N."/>
            <person name="Liber J."/>
            <person name="Desiro A."/>
            <person name="Na H."/>
            <person name="Kennedy M."/>
            <person name="Barry K."/>
            <person name="Grigoriev I.V."/>
            <person name="Miller A.N."/>
            <person name="O'Donnell K."/>
            <person name="Stajich J.E."/>
            <person name="Bonito G."/>
        </authorList>
    </citation>
    <scope>NUCLEOTIDE SEQUENCE</scope>
    <source>
        <strain evidence="2">NVP1</strain>
    </source>
</reference>
<name>A0A9P5SS13_9FUNG</name>
<dbReference type="InterPro" id="IPR050553">
    <property type="entry name" value="Thioredoxin_ResA/DsbE_sf"/>
</dbReference>
<gene>
    <name evidence="2" type="ORF">BG006_001605</name>
</gene>
<dbReference type="PANTHER" id="PTHR42852:SF17">
    <property type="entry name" value="THIOREDOXIN-LIKE PROTEIN HI_1115"/>
    <property type="match status" value="1"/>
</dbReference>
<keyword evidence="3" id="KW-1185">Reference proteome</keyword>
<dbReference type="PANTHER" id="PTHR42852">
    <property type="entry name" value="THIOL:DISULFIDE INTERCHANGE PROTEIN DSBE"/>
    <property type="match status" value="1"/>
</dbReference>
<feature type="domain" description="Thioredoxin" evidence="1">
    <location>
        <begin position="76"/>
        <end position="246"/>
    </location>
</feature>
<proteinExistence type="predicted"/>
<dbReference type="EMBL" id="JAAAUY010000132">
    <property type="protein sequence ID" value="KAF9334736.1"/>
    <property type="molecule type" value="Genomic_DNA"/>
</dbReference>
<dbReference type="AlphaFoldDB" id="A0A9P5SS13"/>
<accession>A0A9P5SS13</accession>
<dbReference type="Proteomes" id="UP000696485">
    <property type="component" value="Unassembled WGS sequence"/>
</dbReference>
<organism evidence="2 3">
    <name type="scientific">Podila minutissima</name>
    <dbReference type="NCBI Taxonomy" id="64525"/>
    <lineage>
        <taxon>Eukaryota</taxon>
        <taxon>Fungi</taxon>
        <taxon>Fungi incertae sedis</taxon>
        <taxon>Mucoromycota</taxon>
        <taxon>Mortierellomycotina</taxon>
        <taxon>Mortierellomycetes</taxon>
        <taxon>Mortierellales</taxon>
        <taxon>Mortierellaceae</taxon>
        <taxon>Podila</taxon>
    </lineage>
</organism>
<dbReference type="InterPro" id="IPR036249">
    <property type="entry name" value="Thioredoxin-like_sf"/>
</dbReference>
<dbReference type="InterPro" id="IPR013766">
    <property type="entry name" value="Thioredoxin_domain"/>
</dbReference>
<evidence type="ECO:0000259" key="1">
    <source>
        <dbReference type="PROSITE" id="PS51352"/>
    </source>
</evidence>
<dbReference type="CDD" id="cd02966">
    <property type="entry name" value="TlpA_like_family"/>
    <property type="match status" value="1"/>
</dbReference>
<dbReference type="InterPro" id="IPR000866">
    <property type="entry name" value="AhpC/TSA"/>
</dbReference>